<dbReference type="Gene3D" id="3.40.1390.30">
    <property type="entry name" value="NIF3 (NGG1p interacting factor 3)-like"/>
    <property type="match status" value="2"/>
</dbReference>
<dbReference type="GO" id="GO:0046872">
    <property type="term" value="F:metal ion binding"/>
    <property type="evidence" value="ECO:0007669"/>
    <property type="project" value="UniProtKB-KW"/>
</dbReference>
<evidence type="ECO:0000313" key="5">
    <source>
        <dbReference type="EMBL" id="MBA2133003.1"/>
    </source>
</evidence>
<dbReference type="InterPro" id="IPR036069">
    <property type="entry name" value="DUF34/NIF3_sf"/>
</dbReference>
<sequence>MIELEKFQAIIEELAPAALADKYDPPHFWRKPGKKLQKIGVCVDPTVQNVRMAQQDGVDLLISHHPCFEQDEELFAGQEMGVFVLHSAWNKAPDGNTAVLARLLNLRETVQDGELLTGRVEVSLRDLLLSCQRLLNTPVMPYVGDLNAKVHHVLLISGPGFAPFYKEEWDKYIAGGCDTILSAELGRFALSYLSRHNIKMIDLGHSAMARPGMEHLAYTLQTRLKIFQCQVNFYPDLYAVNYQTASFYPGIEN</sequence>
<feature type="binding site" evidence="4">
    <location>
        <position position="65"/>
    </location>
    <ligand>
        <name>a divalent metal cation</name>
        <dbReference type="ChEBI" id="CHEBI:60240"/>
        <label>1</label>
    </ligand>
</feature>
<dbReference type="RefSeq" id="WP_181339450.1">
    <property type="nucleotide sequence ID" value="NZ_JAAKDE010000010.1"/>
</dbReference>
<dbReference type="PANTHER" id="PTHR13799">
    <property type="entry name" value="NGG1 INTERACTING FACTOR 3"/>
    <property type="match status" value="1"/>
</dbReference>
<dbReference type="GO" id="GO:0005737">
    <property type="term" value="C:cytoplasm"/>
    <property type="evidence" value="ECO:0007669"/>
    <property type="project" value="TreeGrafter"/>
</dbReference>
<dbReference type="EMBL" id="JAAKDE010000010">
    <property type="protein sequence ID" value="MBA2133003.1"/>
    <property type="molecule type" value="Genomic_DNA"/>
</dbReference>
<gene>
    <name evidence="5" type="ORF">G5B42_05530</name>
</gene>
<dbReference type="Proteomes" id="UP000657177">
    <property type="component" value="Unassembled WGS sequence"/>
</dbReference>
<comment type="similarity">
    <text evidence="1">Belongs to the GTP cyclohydrolase I type 2/NIF3 family.</text>
</comment>
<accession>A0A8J6I0G9</accession>
<dbReference type="PANTHER" id="PTHR13799:SF14">
    <property type="entry name" value="GTP CYCLOHYDROLASE 1 TYPE 2 HOMOLOG"/>
    <property type="match status" value="1"/>
</dbReference>
<dbReference type="SUPFAM" id="SSF102705">
    <property type="entry name" value="NIF3 (NGG1p interacting factor 3)-like"/>
    <property type="match status" value="1"/>
</dbReference>
<evidence type="ECO:0000313" key="6">
    <source>
        <dbReference type="Proteomes" id="UP000657177"/>
    </source>
</evidence>
<name>A0A8J6I0G9_9FIRM</name>
<dbReference type="InterPro" id="IPR002678">
    <property type="entry name" value="DUF34/NIF3"/>
</dbReference>
<evidence type="ECO:0000256" key="1">
    <source>
        <dbReference type="ARBA" id="ARBA00006964"/>
    </source>
</evidence>
<dbReference type="AlphaFoldDB" id="A0A8J6I0G9"/>
<keyword evidence="3 4" id="KW-0479">Metal-binding</keyword>
<proteinExistence type="inferred from homology"/>
<feature type="binding site" evidence="4">
    <location>
        <position position="205"/>
    </location>
    <ligand>
        <name>a divalent metal cation</name>
        <dbReference type="ChEBI" id="CHEBI:60240"/>
        <label>1</label>
    </ligand>
</feature>
<feature type="binding site" evidence="4">
    <location>
        <position position="64"/>
    </location>
    <ligand>
        <name>a divalent metal cation</name>
        <dbReference type="ChEBI" id="CHEBI:60240"/>
        <label>2</label>
    </ligand>
</feature>
<evidence type="ECO:0000256" key="3">
    <source>
        <dbReference type="ARBA" id="ARBA00022723"/>
    </source>
</evidence>
<comment type="caution">
    <text evidence="5">The sequence shown here is derived from an EMBL/GenBank/DDBJ whole genome shotgun (WGS) entry which is preliminary data.</text>
</comment>
<evidence type="ECO:0000256" key="2">
    <source>
        <dbReference type="ARBA" id="ARBA00022112"/>
    </source>
</evidence>
<keyword evidence="6" id="KW-1185">Reference proteome</keyword>
<protein>
    <recommendedName>
        <fullName evidence="2">GTP cyclohydrolase 1 type 2 homolog</fullName>
    </recommendedName>
</protein>
<organism evidence="5 6">
    <name type="scientific">Capillibacterium thermochitinicola</name>
    <dbReference type="NCBI Taxonomy" id="2699427"/>
    <lineage>
        <taxon>Bacteria</taxon>
        <taxon>Bacillati</taxon>
        <taxon>Bacillota</taxon>
        <taxon>Capillibacterium</taxon>
    </lineage>
</organism>
<reference evidence="5" key="1">
    <citation type="submission" date="2020-06" db="EMBL/GenBank/DDBJ databases">
        <title>Novel chitinolytic bacterium.</title>
        <authorList>
            <person name="Ungkulpasvich U."/>
            <person name="Kosugi A."/>
            <person name="Uke A."/>
        </authorList>
    </citation>
    <scope>NUCLEOTIDE SEQUENCE</scope>
    <source>
        <strain evidence="5">UUS1-1</strain>
    </source>
</reference>
<dbReference type="Pfam" id="PF01784">
    <property type="entry name" value="DUF34_NIF3"/>
    <property type="match status" value="1"/>
</dbReference>
<evidence type="ECO:0000256" key="4">
    <source>
        <dbReference type="PIRSR" id="PIRSR602678-1"/>
    </source>
</evidence>